<dbReference type="Gramene" id="OMP05837">
    <property type="protein sequence ID" value="OMP05837"/>
    <property type="gene ID" value="CCACVL1_01814"/>
</dbReference>
<dbReference type="Proteomes" id="UP000188268">
    <property type="component" value="Unassembled WGS sequence"/>
</dbReference>
<keyword evidence="2" id="KW-1185">Reference proteome</keyword>
<dbReference type="AlphaFoldDB" id="A0A1R3KFG4"/>
<name>A0A1R3KFG4_COCAP</name>
<protein>
    <submittedName>
        <fullName evidence="1">Uncharacterized protein</fullName>
    </submittedName>
</protein>
<evidence type="ECO:0000313" key="1">
    <source>
        <dbReference type="EMBL" id="OMP05837.1"/>
    </source>
</evidence>
<gene>
    <name evidence="1" type="ORF">CCACVL1_01814</name>
</gene>
<dbReference type="EMBL" id="AWWV01005168">
    <property type="protein sequence ID" value="OMP05837.1"/>
    <property type="molecule type" value="Genomic_DNA"/>
</dbReference>
<reference evidence="1 2" key="1">
    <citation type="submission" date="2013-09" db="EMBL/GenBank/DDBJ databases">
        <title>Corchorus capsularis genome sequencing.</title>
        <authorList>
            <person name="Alam M."/>
            <person name="Haque M.S."/>
            <person name="Islam M.S."/>
            <person name="Emdad E.M."/>
            <person name="Islam M.M."/>
            <person name="Ahmed B."/>
            <person name="Halim A."/>
            <person name="Hossen Q.M.M."/>
            <person name="Hossain M.Z."/>
            <person name="Ahmed R."/>
            <person name="Khan M.M."/>
            <person name="Islam R."/>
            <person name="Rashid M.M."/>
            <person name="Khan S.A."/>
            <person name="Rahman M.S."/>
            <person name="Alam M."/>
        </authorList>
    </citation>
    <scope>NUCLEOTIDE SEQUENCE [LARGE SCALE GENOMIC DNA]</scope>
    <source>
        <strain evidence="2">cv. CVL-1</strain>
        <tissue evidence="1">Whole seedling</tissue>
    </source>
</reference>
<sequence>MARQRFQNHKQQTQSVLSDFVVLELE</sequence>
<evidence type="ECO:0000313" key="2">
    <source>
        <dbReference type="Proteomes" id="UP000188268"/>
    </source>
</evidence>
<proteinExistence type="predicted"/>
<comment type="caution">
    <text evidence="1">The sequence shown here is derived from an EMBL/GenBank/DDBJ whole genome shotgun (WGS) entry which is preliminary data.</text>
</comment>
<organism evidence="1 2">
    <name type="scientific">Corchorus capsularis</name>
    <name type="common">Jute</name>
    <dbReference type="NCBI Taxonomy" id="210143"/>
    <lineage>
        <taxon>Eukaryota</taxon>
        <taxon>Viridiplantae</taxon>
        <taxon>Streptophyta</taxon>
        <taxon>Embryophyta</taxon>
        <taxon>Tracheophyta</taxon>
        <taxon>Spermatophyta</taxon>
        <taxon>Magnoliopsida</taxon>
        <taxon>eudicotyledons</taxon>
        <taxon>Gunneridae</taxon>
        <taxon>Pentapetalae</taxon>
        <taxon>rosids</taxon>
        <taxon>malvids</taxon>
        <taxon>Malvales</taxon>
        <taxon>Malvaceae</taxon>
        <taxon>Grewioideae</taxon>
        <taxon>Apeibeae</taxon>
        <taxon>Corchorus</taxon>
    </lineage>
</organism>
<accession>A0A1R3KFG4</accession>